<dbReference type="InterPro" id="IPR012133">
    <property type="entry name" value="Alpha-hydoxy_acid_DH_FMN"/>
</dbReference>
<dbReference type="PANTHER" id="PTHR10578:SF107">
    <property type="entry name" value="2-HYDROXYACID OXIDASE 1"/>
    <property type="match status" value="1"/>
</dbReference>
<evidence type="ECO:0000256" key="4">
    <source>
        <dbReference type="ARBA" id="ARBA00023002"/>
    </source>
</evidence>
<organism evidence="7 8">
    <name type="scientific">Muricoccus vinaceus</name>
    <dbReference type="NCBI Taxonomy" id="424704"/>
    <lineage>
        <taxon>Bacteria</taxon>
        <taxon>Pseudomonadati</taxon>
        <taxon>Pseudomonadota</taxon>
        <taxon>Alphaproteobacteria</taxon>
        <taxon>Acetobacterales</taxon>
        <taxon>Roseomonadaceae</taxon>
        <taxon>Muricoccus</taxon>
    </lineage>
</organism>
<protein>
    <submittedName>
        <fullName evidence="7">Alpha-hydroxy acid oxidase</fullName>
        <ecNumber evidence="7">1.-.-.-</ecNumber>
    </submittedName>
</protein>
<sequence>MQLLSLRDAASIGDLAAIARRRMPGFAFDYLDGAAGDDRGMRRNEEALAAVLFRTRHLVGGRAQTAVEFLGRSYNLPTGVSPMGMANMLWPGMDLVLARLAQKVGIPYVLSTAATTSIERIAEAAPDVAWFQLYVSRDPAINEGLLKRAWAAGIRVLAVTVDVPVPQKRNRNHRHRFDLPFRPHPRFLLDLLAHPRWAVETLRAGMPNFENFVPYAGLARGGSITEVGRFLQAQGKRDLLWEDVERIRGLWPGHLLIKGVMDAEDASRFLRIGADGLWVSNHGGRQLESAPASIDVLREVRAAVGPHAPIVFDSGVRTGESIVKVRALGADLAMSGRAFAYGAAAGGAAGAQKAYDLLELETRYTLLQIGCPDINNVSVSILREGADETRLLHLDPVAVH</sequence>
<evidence type="ECO:0000256" key="5">
    <source>
        <dbReference type="ARBA" id="ARBA00024042"/>
    </source>
</evidence>
<evidence type="ECO:0000313" key="7">
    <source>
        <dbReference type="EMBL" id="MFC0385834.1"/>
    </source>
</evidence>
<comment type="cofactor">
    <cofactor evidence="1">
        <name>FMN</name>
        <dbReference type="ChEBI" id="CHEBI:58210"/>
    </cofactor>
</comment>
<gene>
    <name evidence="7" type="ORF">ACFFIC_09720</name>
</gene>
<evidence type="ECO:0000256" key="2">
    <source>
        <dbReference type="ARBA" id="ARBA00022630"/>
    </source>
</evidence>
<dbReference type="PANTHER" id="PTHR10578">
    <property type="entry name" value="S -2-HYDROXY-ACID OXIDASE-RELATED"/>
    <property type="match status" value="1"/>
</dbReference>
<feature type="domain" description="FMN hydroxy acid dehydrogenase" evidence="6">
    <location>
        <begin position="4"/>
        <end position="387"/>
    </location>
</feature>
<evidence type="ECO:0000259" key="6">
    <source>
        <dbReference type="PROSITE" id="PS51349"/>
    </source>
</evidence>
<dbReference type="Gene3D" id="3.20.20.70">
    <property type="entry name" value="Aldolase class I"/>
    <property type="match status" value="1"/>
</dbReference>
<dbReference type="RefSeq" id="WP_377049977.1">
    <property type="nucleotide sequence ID" value="NZ_JBHLVZ010000016.1"/>
</dbReference>
<keyword evidence="3" id="KW-0288">FMN</keyword>
<dbReference type="EC" id="1.-.-.-" evidence="7"/>
<proteinExistence type="inferred from homology"/>
<dbReference type="InterPro" id="IPR013785">
    <property type="entry name" value="Aldolase_TIM"/>
</dbReference>
<dbReference type="PROSITE" id="PS51349">
    <property type="entry name" value="FMN_HYDROXY_ACID_DH_2"/>
    <property type="match status" value="1"/>
</dbReference>
<evidence type="ECO:0000256" key="3">
    <source>
        <dbReference type="ARBA" id="ARBA00022643"/>
    </source>
</evidence>
<dbReference type="SUPFAM" id="SSF51395">
    <property type="entry name" value="FMN-linked oxidoreductases"/>
    <property type="match status" value="1"/>
</dbReference>
<dbReference type="InterPro" id="IPR000262">
    <property type="entry name" value="FMN-dep_DH"/>
</dbReference>
<comment type="similarity">
    <text evidence="5">Belongs to the FMN-dependent alpha-hydroxy acid dehydrogenase family.</text>
</comment>
<dbReference type="Proteomes" id="UP001589789">
    <property type="component" value="Unassembled WGS sequence"/>
</dbReference>
<dbReference type="InterPro" id="IPR037396">
    <property type="entry name" value="FMN_HAD"/>
</dbReference>
<dbReference type="EMBL" id="JBHLVZ010000016">
    <property type="protein sequence ID" value="MFC0385834.1"/>
    <property type="molecule type" value="Genomic_DNA"/>
</dbReference>
<comment type="caution">
    <text evidence="7">The sequence shown here is derived from an EMBL/GenBank/DDBJ whole genome shotgun (WGS) entry which is preliminary data.</text>
</comment>
<dbReference type="PROSITE" id="PS00557">
    <property type="entry name" value="FMN_HYDROXY_ACID_DH_1"/>
    <property type="match status" value="1"/>
</dbReference>
<dbReference type="CDD" id="cd02809">
    <property type="entry name" value="alpha_hydroxyacid_oxid_FMN"/>
    <property type="match status" value="1"/>
</dbReference>
<dbReference type="GO" id="GO:0016491">
    <property type="term" value="F:oxidoreductase activity"/>
    <property type="evidence" value="ECO:0007669"/>
    <property type="project" value="UniProtKB-KW"/>
</dbReference>
<accession>A0ABV6IQF2</accession>
<keyword evidence="4 7" id="KW-0560">Oxidoreductase</keyword>
<keyword evidence="2" id="KW-0285">Flavoprotein</keyword>
<dbReference type="PIRSF" id="PIRSF000138">
    <property type="entry name" value="Al-hdrx_acd_dh"/>
    <property type="match status" value="1"/>
</dbReference>
<reference evidence="7 8" key="1">
    <citation type="submission" date="2024-09" db="EMBL/GenBank/DDBJ databases">
        <authorList>
            <person name="Sun Q."/>
            <person name="Mori K."/>
        </authorList>
    </citation>
    <scope>NUCLEOTIDE SEQUENCE [LARGE SCALE GENOMIC DNA]</scope>
    <source>
        <strain evidence="7 8">CCM 7468</strain>
    </source>
</reference>
<dbReference type="InterPro" id="IPR008259">
    <property type="entry name" value="FMN_hydac_DH_AS"/>
</dbReference>
<evidence type="ECO:0000256" key="1">
    <source>
        <dbReference type="ARBA" id="ARBA00001917"/>
    </source>
</evidence>
<keyword evidence="8" id="KW-1185">Reference proteome</keyword>
<dbReference type="Pfam" id="PF01070">
    <property type="entry name" value="FMN_dh"/>
    <property type="match status" value="1"/>
</dbReference>
<evidence type="ECO:0000313" key="8">
    <source>
        <dbReference type="Proteomes" id="UP001589789"/>
    </source>
</evidence>
<name>A0ABV6IQF2_9PROT</name>